<comment type="function">
    <text evidence="1">May be involved in a process influencing telomere capping.</text>
</comment>
<feature type="non-terminal residue" evidence="9">
    <location>
        <position position="1"/>
    </location>
</feature>
<evidence type="ECO:0000256" key="7">
    <source>
        <dbReference type="ARBA" id="ARBA00023242"/>
    </source>
</evidence>
<organism evidence="9 10">
    <name type="scientific">Racocetra fulgida</name>
    <dbReference type="NCBI Taxonomy" id="60492"/>
    <lineage>
        <taxon>Eukaryota</taxon>
        <taxon>Fungi</taxon>
        <taxon>Fungi incertae sedis</taxon>
        <taxon>Mucoromycota</taxon>
        <taxon>Glomeromycotina</taxon>
        <taxon>Glomeromycetes</taxon>
        <taxon>Diversisporales</taxon>
        <taxon>Gigasporaceae</taxon>
        <taxon>Racocetra</taxon>
    </lineage>
</organism>
<dbReference type="AlphaFoldDB" id="A0A9N9EUG7"/>
<sequence length="128" mass="14810">WISEYPMVDFEKLSVRIENLKETLDPIARNEVTCYYRDKAMSCINEVGIRNYSNPMPGYYGPKGQSIIGETLQKIYVNTEIMTNESCAPQNPIAYLFEVMISETAVRLIMDDLGYEYDKARETMNKNL</sequence>
<evidence type="ECO:0000256" key="4">
    <source>
        <dbReference type="ARBA" id="ARBA00009461"/>
    </source>
</evidence>
<evidence type="ECO:0000256" key="6">
    <source>
        <dbReference type="ARBA" id="ARBA00022490"/>
    </source>
</evidence>
<dbReference type="PANTHER" id="PTHR41391">
    <property type="entry name" value="RESTRICTION OF TELOMERE CAPPING PROTEIN 4"/>
    <property type="match status" value="1"/>
</dbReference>
<protein>
    <recommendedName>
        <fullName evidence="5">Restriction of telomere capping protein 4</fullName>
    </recommendedName>
</protein>
<evidence type="ECO:0000313" key="10">
    <source>
        <dbReference type="Proteomes" id="UP000789396"/>
    </source>
</evidence>
<accession>A0A9N9EUG7</accession>
<feature type="domain" description="Restriction of telomere capping protein 4 C-terminal" evidence="8">
    <location>
        <begin position="27"/>
        <end position="127"/>
    </location>
</feature>
<keyword evidence="10" id="KW-1185">Reference proteome</keyword>
<keyword evidence="7" id="KW-0539">Nucleus</keyword>
<name>A0A9N9EUG7_9GLOM</name>
<evidence type="ECO:0000256" key="3">
    <source>
        <dbReference type="ARBA" id="ARBA00004496"/>
    </source>
</evidence>
<evidence type="ECO:0000313" key="9">
    <source>
        <dbReference type="EMBL" id="CAG8695518.1"/>
    </source>
</evidence>
<dbReference type="InterPro" id="IPR028094">
    <property type="entry name" value="RTC4_C"/>
</dbReference>
<dbReference type="OrthoDB" id="128308at2759"/>
<comment type="similarity">
    <text evidence="4">Belongs to the RTC4 family.</text>
</comment>
<gene>
    <name evidence="9" type="ORF">RFULGI_LOCUS10190</name>
</gene>
<dbReference type="InterPro" id="IPR039024">
    <property type="entry name" value="RTC4"/>
</dbReference>
<dbReference type="SMART" id="SM01312">
    <property type="entry name" value="RTC4"/>
    <property type="match status" value="1"/>
</dbReference>
<dbReference type="PANTHER" id="PTHR41391:SF1">
    <property type="entry name" value="RESTRICTION OF TELOMERE CAPPING PROTEIN 4"/>
    <property type="match status" value="1"/>
</dbReference>
<dbReference type="EMBL" id="CAJVPZ010019671">
    <property type="protein sequence ID" value="CAG8695518.1"/>
    <property type="molecule type" value="Genomic_DNA"/>
</dbReference>
<evidence type="ECO:0000256" key="2">
    <source>
        <dbReference type="ARBA" id="ARBA00004123"/>
    </source>
</evidence>
<evidence type="ECO:0000256" key="1">
    <source>
        <dbReference type="ARBA" id="ARBA00002738"/>
    </source>
</evidence>
<dbReference type="Pfam" id="PF14474">
    <property type="entry name" value="RTC4"/>
    <property type="match status" value="1"/>
</dbReference>
<evidence type="ECO:0000256" key="5">
    <source>
        <dbReference type="ARBA" id="ARBA00015162"/>
    </source>
</evidence>
<proteinExistence type="inferred from homology"/>
<comment type="caution">
    <text evidence="9">The sequence shown here is derived from an EMBL/GenBank/DDBJ whole genome shotgun (WGS) entry which is preliminary data.</text>
</comment>
<dbReference type="GO" id="GO:0005737">
    <property type="term" value="C:cytoplasm"/>
    <property type="evidence" value="ECO:0007669"/>
    <property type="project" value="UniProtKB-SubCell"/>
</dbReference>
<reference evidence="9" key="1">
    <citation type="submission" date="2021-06" db="EMBL/GenBank/DDBJ databases">
        <authorList>
            <person name="Kallberg Y."/>
            <person name="Tangrot J."/>
            <person name="Rosling A."/>
        </authorList>
    </citation>
    <scope>NUCLEOTIDE SEQUENCE</scope>
    <source>
        <strain evidence="9">IN212</strain>
    </source>
</reference>
<keyword evidence="6" id="KW-0963">Cytoplasm</keyword>
<dbReference type="GO" id="GO:0005634">
    <property type="term" value="C:nucleus"/>
    <property type="evidence" value="ECO:0007669"/>
    <property type="project" value="UniProtKB-SubCell"/>
</dbReference>
<comment type="subcellular location">
    <subcellularLocation>
        <location evidence="3">Cytoplasm</location>
    </subcellularLocation>
    <subcellularLocation>
        <location evidence="2">Nucleus</location>
    </subcellularLocation>
</comment>
<evidence type="ECO:0000259" key="8">
    <source>
        <dbReference type="SMART" id="SM01312"/>
    </source>
</evidence>
<dbReference type="Proteomes" id="UP000789396">
    <property type="component" value="Unassembled WGS sequence"/>
</dbReference>